<name>A0A538T433_UNCEI</name>
<protein>
    <recommendedName>
        <fullName evidence="4">Transporter</fullName>
    </recommendedName>
</protein>
<feature type="chain" id="PRO_5022094094" description="Transporter" evidence="1">
    <location>
        <begin position="22"/>
        <end position="323"/>
    </location>
</feature>
<feature type="signal peptide" evidence="1">
    <location>
        <begin position="1"/>
        <end position="21"/>
    </location>
</feature>
<evidence type="ECO:0000313" key="3">
    <source>
        <dbReference type="Proteomes" id="UP000316852"/>
    </source>
</evidence>
<accession>A0A538T433</accession>
<dbReference type="Proteomes" id="UP000316852">
    <property type="component" value="Unassembled WGS sequence"/>
</dbReference>
<evidence type="ECO:0008006" key="4">
    <source>
        <dbReference type="Google" id="ProtNLM"/>
    </source>
</evidence>
<dbReference type="EMBL" id="VBOW01000035">
    <property type="protein sequence ID" value="TMQ58401.1"/>
    <property type="molecule type" value="Genomic_DNA"/>
</dbReference>
<organism evidence="2 3">
    <name type="scientific">Eiseniibacteriota bacterium</name>
    <dbReference type="NCBI Taxonomy" id="2212470"/>
    <lineage>
        <taxon>Bacteria</taxon>
        <taxon>Candidatus Eiseniibacteriota</taxon>
    </lineage>
</organism>
<gene>
    <name evidence="2" type="ORF">E6K76_07785</name>
</gene>
<dbReference type="PROSITE" id="PS51257">
    <property type="entry name" value="PROKAR_LIPOPROTEIN"/>
    <property type="match status" value="1"/>
</dbReference>
<evidence type="ECO:0000313" key="2">
    <source>
        <dbReference type="EMBL" id="TMQ58401.1"/>
    </source>
</evidence>
<comment type="caution">
    <text evidence="2">The sequence shown here is derived from an EMBL/GenBank/DDBJ whole genome shotgun (WGS) entry which is preliminary data.</text>
</comment>
<keyword evidence="1" id="KW-0732">Signal</keyword>
<proteinExistence type="predicted"/>
<reference evidence="2 3" key="1">
    <citation type="journal article" date="2019" name="Nat. Microbiol.">
        <title>Mediterranean grassland soil C-N compound turnover is dependent on rainfall and depth, and is mediated by genomically divergent microorganisms.</title>
        <authorList>
            <person name="Diamond S."/>
            <person name="Andeer P.F."/>
            <person name="Li Z."/>
            <person name="Crits-Christoph A."/>
            <person name="Burstein D."/>
            <person name="Anantharaman K."/>
            <person name="Lane K.R."/>
            <person name="Thomas B.C."/>
            <person name="Pan C."/>
            <person name="Northen T.R."/>
            <person name="Banfield J.F."/>
        </authorList>
    </citation>
    <scope>NUCLEOTIDE SEQUENCE [LARGE SCALE GENOMIC DNA]</scope>
    <source>
        <strain evidence="2">WS_6</strain>
    </source>
</reference>
<dbReference type="AlphaFoldDB" id="A0A538T433"/>
<evidence type="ECO:0000256" key="1">
    <source>
        <dbReference type="SAM" id="SignalP"/>
    </source>
</evidence>
<sequence length="323" mass="35168">MRWRVVAMFAVLALLPQGALASCGSEHCPIDLGMLRERSLLAFDLSQQYIDQDQPRVGTHDAAVGALPSHEDEVRTVNRITTARAVYQPSEHWTITAALPFVSRYHEHIHNEPGNPSERMRWSYQGVGDLETQVSRNFARGEEKSTRYHVEVGVKAPTGIRHVEEFNGEEPEPPARPGNGAWGALAGLGAQWTTTTKMPGGAYGSLPVRFSLMGRANGRGTERYRVGSELQSNLGLSYPVTRSVELLLSGDFRVRSKDDAGDTDAEPGHTGGTWAYVSPGIRVNAAGKTALYGVVQLPVYQRVNGINLVSGSNLYFGVARAAL</sequence>